<keyword evidence="1" id="KW-0812">Transmembrane</keyword>
<evidence type="ECO:0008006" key="4">
    <source>
        <dbReference type="Google" id="ProtNLM"/>
    </source>
</evidence>
<dbReference type="PANTHER" id="PTHR33133">
    <property type="entry name" value="OS08G0107100 PROTEIN-RELATED"/>
    <property type="match status" value="1"/>
</dbReference>
<sequence length="215" mass="23263">MNPPPKCYPDLTQSLEIITTNPRLFLSIYTLLALPLSLTIFSSILISTPLKAQISLKSDLKTGLSTLMESGMVFEEIQSDALTLIHVQALHFFPSYALSLLATITAVDAAAAAVSGEAPSLKAAWSAVKVAWMRPVATCIYVYALMCGYNLMVFVLASIVNSSSSMGILVISGRDGDWSDWVVVVFRAVLEVYVAAVFSMGVVVSVVEERYGWGR</sequence>
<dbReference type="PANTHER" id="PTHR33133:SF21">
    <property type="entry name" value="TRANSMEMBRANE PROTEIN"/>
    <property type="match status" value="1"/>
</dbReference>
<reference evidence="2 3" key="1">
    <citation type="submission" date="2024-01" db="EMBL/GenBank/DDBJ databases">
        <title>Genome assemblies of Stephania.</title>
        <authorList>
            <person name="Yang L."/>
        </authorList>
    </citation>
    <scope>NUCLEOTIDE SEQUENCE [LARGE SCALE GENOMIC DNA]</scope>
    <source>
        <strain evidence="2">QJT</strain>
        <tissue evidence="2">Leaf</tissue>
    </source>
</reference>
<comment type="caution">
    <text evidence="2">The sequence shown here is derived from an EMBL/GenBank/DDBJ whole genome shotgun (WGS) entry which is preliminary data.</text>
</comment>
<organism evidence="2 3">
    <name type="scientific">Stephania japonica</name>
    <dbReference type="NCBI Taxonomy" id="461633"/>
    <lineage>
        <taxon>Eukaryota</taxon>
        <taxon>Viridiplantae</taxon>
        <taxon>Streptophyta</taxon>
        <taxon>Embryophyta</taxon>
        <taxon>Tracheophyta</taxon>
        <taxon>Spermatophyta</taxon>
        <taxon>Magnoliopsida</taxon>
        <taxon>Ranunculales</taxon>
        <taxon>Menispermaceae</taxon>
        <taxon>Menispermoideae</taxon>
        <taxon>Cissampelideae</taxon>
        <taxon>Stephania</taxon>
    </lineage>
</organism>
<feature type="transmembrane region" description="Helical" evidence="1">
    <location>
        <begin position="24"/>
        <end position="47"/>
    </location>
</feature>
<keyword evidence="1" id="KW-0472">Membrane</keyword>
<proteinExistence type="predicted"/>
<evidence type="ECO:0000313" key="3">
    <source>
        <dbReference type="Proteomes" id="UP001417504"/>
    </source>
</evidence>
<evidence type="ECO:0000313" key="2">
    <source>
        <dbReference type="EMBL" id="KAK9130237.1"/>
    </source>
</evidence>
<accession>A0AAP0P3Y4</accession>
<keyword evidence="3" id="KW-1185">Reference proteome</keyword>
<evidence type="ECO:0000256" key="1">
    <source>
        <dbReference type="SAM" id="Phobius"/>
    </source>
</evidence>
<name>A0AAP0P3Y4_9MAGN</name>
<feature type="transmembrane region" description="Helical" evidence="1">
    <location>
        <begin position="181"/>
        <end position="207"/>
    </location>
</feature>
<protein>
    <recommendedName>
        <fullName evidence="4">Transmembrane protein</fullName>
    </recommendedName>
</protein>
<dbReference type="Proteomes" id="UP001417504">
    <property type="component" value="Unassembled WGS sequence"/>
</dbReference>
<dbReference type="EMBL" id="JBBNAE010000004">
    <property type="protein sequence ID" value="KAK9130237.1"/>
    <property type="molecule type" value="Genomic_DNA"/>
</dbReference>
<keyword evidence="1" id="KW-1133">Transmembrane helix</keyword>
<gene>
    <name evidence="2" type="ORF">Sjap_010724</name>
</gene>
<feature type="transmembrane region" description="Helical" evidence="1">
    <location>
        <begin position="140"/>
        <end position="161"/>
    </location>
</feature>
<dbReference type="AlphaFoldDB" id="A0AAP0P3Y4"/>